<keyword evidence="6 11" id="KW-0560">Oxidoreductase</keyword>
<name>D8Q3R0_SCHCM</name>
<dbReference type="InterPro" id="IPR050529">
    <property type="entry name" value="CYP450_sterol_14alpha_dmase"/>
</dbReference>
<comment type="similarity">
    <text evidence="3 11">Belongs to the cytochrome P450 family.</text>
</comment>
<dbReference type="AlphaFoldDB" id="D8Q3R0"/>
<dbReference type="InterPro" id="IPR001128">
    <property type="entry name" value="Cyt_P450"/>
</dbReference>
<dbReference type="Pfam" id="PF00067">
    <property type="entry name" value="p450"/>
    <property type="match status" value="1"/>
</dbReference>
<sequence length="554" mass="63099">MTSNYTVPSTDAWAGYFAEAGNTISKNPTYLLLALGSFPLVAIVLNVLNQLVTQLPKDKTRPPVVFHWLPWVGSAIHYGMNPLDFFFQCREKYGNVFTFVLFGRNVTVALGPAGNNFILGGKGHVFNAEDAYTHFTTPVFGKDVVYDCPNDKFMEQKKFIKYSLTGDRFREYVHMITEETENFLKKDETFATYQNNSKEWAKFDAVETLSQITILTAARTLQGKEVRDNLDKTFAQLYADLDGGFKPINFLFPNLPLASYRRRDRAHKKISEFYIDIMQKRKRGEAEDVDDVMGYLMKQKYRNGKEIPEHEVAHMLIALLMAGQHTSSATGSWAILHIAENPDVVERMYAEQVKHFGNPDGTFREMSFEEMRELPILDSVIRETLRMHPPIHSIMRGVRDDAPVPTSLAAPDKEGGVYIIPKGYWTLASPIMSQMDPSIWVHPERFELARWTDPEGFAKQALRTYDDKDGEKIDFGFGLVSKGTESPYQPFGAGRHRCIGEQFAYLQLGVVLATLVRHLEMKLGAPFPGNDYTTMITMPLKPRDIYFRRRSTVA</sequence>
<evidence type="ECO:0000256" key="1">
    <source>
        <dbReference type="ARBA" id="ARBA00001971"/>
    </source>
</evidence>
<evidence type="ECO:0000256" key="4">
    <source>
        <dbReference type="ARBA" id="ARBA00022617"/>
    </source>
</evidence>
<evidence type="ECO:0000256" key="2">
    <source>
        <dbReference type="ARBA" id="ARBA00004370"/>
    </source>
</evidence>
<keyword evidence="12" id="KW-1133">Transmembrane helix</keyword>
<proteinExistence type="inferred from homology"/>
<keyword evidence="5 10" id="KW-0479">Metal-binding</keyword>
<evidence type="ECO:0008006" key="15">
    <source>
        <dbReference type="Google" id="ProtNLM"/>
    </source>
</evidence>
<evidence type="ECO:0000256" key="3">
    <source>
        <dbReference type="ARBA" id="ARBA00010617"/>
    </source>
</evidence>
<dbReference type="InterPro" id="IPR036396">
    <property type="entry name" value="Cyt_P450_sf"/>
</dbReference>
<evidence type="ECO:0000256" key="5">
    <source>
        <dbReference type="ARBA" id="ARBA00022723"/>
    </source>
</evidence>
<evidence type="ECO:0000313" key="13">
    <source>
        <dbReference type="EMBL" id="EFI97096.1"/>
    </source>
</evidence>
<evidence type="ECO:0000256" key="11">
    <source>
        <dbReference type="RuleBase" id="RU000461"/>
    </source>
</evidence>
<accession>D8Q3R0</accession>
<comment type="subcellular location">
    <subcellularLocation>
        <location evidence="2">Membrane</location>
    </subcellularLocation>
</comment>
<dbReference type="GO" id="GO:0016020">
    <property type="term" value="C:membrane"/>
    <property type="evidence" value="ECO:0007669"/>
    <property type="project" value="UniProtKB-SubCell"/>
</dbReference>
<evidence type="ECO:0000256" key="12">
    <source>
        <dbReference type="SAM" id="Phobius"/>
    </source>
</evidence>
<evidence type="ECO:0000256" key="10">
    <source>
        <dbReference type="PIRSR" id="PIRSR602403-1"/>
    </source>
</evidence>
<dbReference type="SUPFAM" id="SSF48264">
    <property type="entry name" value="Cytochrome P450"/>
    <property type="match status" value="1"/>
</dbReference>
<evidence type="ECO:0000256" key="6">
    <source>
        <dbReference type="ARBA" id="ARBA00023002"/>
    </source>
</evidence>
<feature type="binding site" description="axial binding residue" evidence="10">
    <location>
        <position position="498"/>
    </location>
    <ligand>
        <name>heme</name>
        <dbReference type="ChEBI" id="CHEBI:30413"/>
    </ligand>
    <ligandPart>
        <name>Fe</name>
        <dbReference type="ChEBI" id="CHEBI:18248"/>
    </ligandPart>
</feature>
<dbReference type="FunFam" id="1.10.630.10:FF:000033">
    <property type="entry name" value="14-alpha sterol demethylase"/>
    <property type="match status" value="1"/>
</dbReference>
<dbReference type="InterPro" id="IPR002403">
    <property type="entry name" value="Cyt_P450_E_grp-IV"/>
</dbReference>
<dbReference type="PRINTS" id="PR00385">
    <property type="entry name" value="P450"/>
</dbReference>
<dbReference type="PRINTS" id="PR00465">
    <property type="entry name" value="EP450IV"/>
</dbReference>
<keyword evidence="7 10" id="KW-0408">Iron</keyword>
<evidence type="ECO:0000313" key="14">
    <source>
        <dbReference type="Proteomes" id="UP000007431"/>
    </source>
</evidence>
<dbReference type="STRING" id="578458.D8Q3R0"/>
<dbReference type="PANTHER" id="PTHR24304:SF2">
    <property type="entry name" value="24-HYDROXYCHOLESTEROL 7-ALPHA-HYDROXYLASE"/>
    <property type="match status" value="1"/>
</dbReference>
<gene>
    <name evidence="13" type="ORF">SCHCODRAFT_55526</name>
</gene>
<evidence type="ECO:0000256" key="8">
    <source>
        <dbReference type="ARBA" id="ARBA00023033"/>
    </source>
</evidence>
<dbReference type="eggNOG" id="KOG0684">
    <property type="taxonomic scope" value="Eukaryota"/>
</dbReference>
<dbReference type="FunCoup" id="D8Q3R0">
    <property type="interactions" value="180"/>
</dbReference>
<dbReference type="CDD" id="cd11042">
    <property type="entry name" value="CYP51-like"/>
    <property type="match status" value="1"/>
</dbReference>
<keyword evidence="12" id="KW-0812">Transmembrane</keyword>
<dbReference type="PROSITE" id="PS00086">
    <property type="entry name" value="CYTOCHROME_P450"/>
    <property type="match status" value="1"/>
</dbReference>
<protein>
    <recommendedName>
        <fullName evidence="15">Lanosterol 14-alpha-demethylase</fullName>
    </recommendedName>
</protein>
<dbReference type="HOGENOM" id="CLU_001570_15_0_1"/>
<keyword evidence="4 10" id="KW-0349">Heme</keyword>
<dbReference type="OMA" id="HWFPFVG"/>
<dbReference type="InParanoid" id="D8Q3R0"/>
<dbReference type="GO" id="GO:0008398">
    <property type="term" value="F:sterol 14-demethylase activity"/>
    <property type="evidence" value="ECO:0007669"/>
    <property type="project" value="EnsemblFungi"/>
</dbReference>
<keyword evidence="8 11" id="KW-0503">Monooxygenase</keyword>
<dbReference type="GO" id="GO:0006696">
    <property type="term" value="P:ergosterol biosynthetic process"/>
    <property type="evidence" value="ECO:0007669"/>
    <property type="project" value="EnsemblFungi"/>
</dbReference>
<evidence type="ECO:0000256" key="9">
    <source>
        <dbReference type="ARBA" id="ARBA00023136"/>
    </source>
</evidence>
<dbReference type="GO" id="GO:0097038">
    <property type="term" value="C:perinuclear endoplasmic reticulum"/>
    <property type="evidence" value="ECO:0007669"/>
    <property type="project" value="EnsemblFungi"/>
</dbReference>
<dbReference type="GO" id="GO:0020037">
    <property type="term" value="F:heme binding"/>
    <property type="evidence" value="ECO:0007669"/>
    <property type="project" value="InterPro"/>
</dbReference>
<evidence type="ECO:0000256" key="7">
    <source>
        <dbReference type="ARBA" id="ARBA00023004"/>
    </source>
</evidence>
<dbReference type="GO" id="GO:0032541">
    <property type="term" value="C:cortical endoplasmic reticulum"/>
    <property type="evidence" value="ECO:0007669"/>
    <property type="project" value="EnsemblFungi"/>
</dbReference>
<dbReference type="Gene3D" id="1.10.630.10">
    <property type="entry name" value="Cytochrome P450"/>
    <property type="match status" value="1"/>
</dbReference>
<keyword evidence="14" id="KW-1185">Reference proteome</keyword>
<keyword evidence="9 12" id="KW-0472">Membrane</keyword>
<feature type="transmembrane region" description="Helical" evidence="12">
    <location>
        <begin position="30"/>
        <end position="52"/>
    </location>
</feature>
<comment type="cofactor">
    <cofactor evidence="1 10">
        <name>heme</name>
        <dbReference type="ChEBI" id="CHEBI:30413"/>
    </cofactor>
</comment>
<organism evidence="14">
    <name type="scientific">Schizophyllum commune (strain H4-8 / FGSC 9210)</name>
    <name type="common">Split gill fungus</name>
    <dbReference type="NCBI Taxonomy" id="578458"/>
    <lineage>
        <taxon>Eukaryota</taxon>
        <taxon>Fungi</taxon>
        <taxon>Dikarya</taxon>
        <taxon>Basidiomycota</taxon>
        <taxon>Agaricomycotina</taxon>
        <taxon>Agaricomycetes</taxon>
        <taxon>Agaricomycetidae</taxon>
        <taxon>Agaricales</taxon>
        <taxon>Schizophyllaceae</taxon>
        <taxon>Schizophyllum</taxon>
    </lineage>
</organism>
<dbReference type="GO" id="GO:0005506">
    <property type="term" value="F:iron ion binding"/>
    <property type="evidence" value="ECO:0007669"/>
    <property type="project" value="InterPro"/>
</dbReference>
<dbReference type="PANTHER" id="PTHR24304">
    <property type="entry name" value="CYTOCHROME P450 FAMILY 7"/>
    <property type="match status" value="1"/>
</dbReference>
<dbReference type="InterPro" id="IPR017972">
    <property type="entry name" value="Cyt_P450_CS"/>
</dbReference>
<dbReference type="Proteomes" id="UP000007431">
    <property type="component" value="Unassembled WGS sequence"/>
</dbReference>
<dbReference type="VEuPathDB" id="FungiDB:SCHCODRAFT_02627525"/>
<dbReference type="EMBL" id="GL377306">
    <property type="protein sequence ID" value="EFI97096.1"/>
    <property type="molecule type" value="Genomic_DNA"/>
</dbReference>
<reference evidence="13 14" key="1">
    <citation type="journal article" date="2010" name="Nat. Biotechnol.">
        <title>Genome sequence of the model mushroom Schizophyllum commune.</title>
        <authorList>
            <person name="Ohm R.A."/>
            <person name="de Jong J.F."/>
            <person name="Lugones L.G."/>
            <person name="Aerts A."/>
            <person name="Kothe E."/>
            <person name="Stajich J.E."/>
            <person name="de Vries R.P."/>
            <person name="Record E."/>
            <person name="Levasseur A."/>
            <person name="Baker S.E."/>
            <person name="Bartholomew K.A."/>
            <person name="Coutinho P.M."/>
            <person name="Erdmann S."/>
            <person name="Fowler T.J."/>
            <person name="Gathman A.C."/>
            <person name="Lombard V."/>
            <person name="Henrissat B."/>
            <person name="Knabe N."/>
            <person name="Kuees U."/>
            <person name="Lilly W.W."/>
            <person name="Lindquist E."/>
            <person name="Lucas S."/>
            <person name="Magnuson J.K."/>
            <person name="Piumi F."/>
            <person name="Raudaskoski M."/>
            <person name="Salamov A."/>
            <person name="Schmutz J."/>
            <person name="Schwarze F.W.M.R."/>
            <person name="vanKuyk P.A."/>
            <person name="Horton J.S."/>
            <person name="Grigoriev I.V."/>
            <person name="Woesten H.A.B."/>
        </authorList>
    </citation>
    <scope>NUCLEOTIDE SEQUENCE [LARGE SCALE GENOMIC DNA]</scope>
    <source>
        <strain evidence="14">H4-8 / FGSC 9210</strain>
    </source>
</reference>